<protein>
    <recommendedName>
        <fullName evidence="5">PAC domain-containing protein</fullName>
    </recommendedName>
</protein>
<dbReference type="SUPFAM" id="SSF55785">
    <property type="entry name" value="PYP-like sensor domain (PAS domain)"/>
    <property type="match status" value="1"/>
</dbReference>
<dbReference type="CDD" id="cd00130">
    <property type="entry name" value="PAS"/>
    <property type="match status" value="1"/>
</dbReference>
<dbReference type="PANTHER" id="PTHR47429:SF9">
    <property type="entry name" value="PAS DOMAIN-CONTAINING PROTEIN"/>
    <property type="match status" value="1"/>
</dbReference>
<dbReference type="InterPro" id="IPR035965">
    <property type="entry name" value="PAS-like_dom_sf"/>
</dbReference>
<organism evidence="6 7">
    <name type="scientific">Pseudovirgaria hyperparasitica</name>
    <dbReference type="NCBI Taxonomy" id="470096"/>
    <lineage>
        <taxon>Eukaryota</taxon>
        <taxon>Fungi</taxon>
        <taxon>Dikarya</taxon>
        <taxon>Ascomycota</taxon>
        <taxon>Pezizomycotina</taxon>
        <taxon>Dothideomycetes</taxon>
        <taxon>Dothideomycetes incertae sedis</taxon>
        <taxon>Acrospermales</taxon>
        <taxon>Acrospermaceae</taxon>
        <taxon>Pseudovirgaria</taxon>
    </lineage>
</organism>
<feature type="compositionally biased region" description="Basic and acidic residues" evidence="4">
    <location>
        <begin position="430"/>
        <end position="444"/>
    </location>
</feature>
<dbReference type="GeneID" id="54490922"/>
<feature type="compositionally biased region" description="Basic residues" evidence="4">
    <location>
        <begin position="445"/>
        <end position="454"/>
    </location>
</feature>
<feature type="compositionally biased region" description="Polar residues" evidence="4">
    <location>
        <begin position="795"/>
        <end position="806"/>
    </location>
</feature>
<feature type="region of interest" description="Disordered" evidence="4">
    <location>
        <begin position="429"/>
        <end position="469"/>
    </location>
</feature>
<dbReference type="RefSeq" id="XP_033598986.1">
    <property type="nucleotide sequence ID" value="XM_033749868.1"/>
</dbReference>
<feature type="compositionally biased region" description="Basic and acidic residues" evidence="4">
    <location>
        <begin position="96"/>
        <end position="108"/>
    </location>
</feature>
<feature type="compositionally biased region" description="Polar residues" evidence="4">
    <location>
        <begin position="617"/>
        <end position="626"/>
    </location>
</feature>
<dbReference type="EMBL" id="ML996575">
    <property type="protein sequence ID" value="KAF2756535.1"/>
    <property type="molecule type" value="Genomic_DNA"/>
</dbReference>
<evidence type="ECO:0000313" key="7">
    <source>
        <dbReference type="Proteomes" id="UP000799437"/>
    </source>
</evidence>
<dbReference type="Proteomes" id="UP000799437">
    <property type="component" value="Unassembled WGS sequence"/>
</dbReference>
<evidence type="ECO:0000256" key="3">
    <source>
        <dbReference type="ARBA" id="ARBA00022991"/>
    </source>
</evidence>
<feature type="compositionally biased region" description="Basic and acidic residues" evidence="4">
    <location>
        <begin position="641"/>
        <end position="653"/>
    </location>
</feature>
<dbReference type="AlphaFoldDB" id="A0A6A6W1V8"/>
<accession>A0A6A6W1V8</accession>
<feature type="region of interest" description="Disordered" evidence="4">
    <location>
        <begin position="1"/>
        <end position="115"/>
    </location>
</feature>
<feature type="domain" description="PAC" evidence="5">
    <location>
        <begin position="330"/>
        <end position="384"/>
    </location>
</feature>
<feature type="compositionally biased region" description="Basic and acidic residues" evidence="4">
    <location>
        <begin position="455"/>
        <end position="469"/>
    </location>
</feature>
<dbReference type="Pfam" id="PF13426">
    <property type="entry name" value="PAS_9"/>
    <property type="match status" value="1"/>
</dbReference>
<dbReference type="PANTHER" id="PTHR47429">
    <property type="entry name" value="PROTEIN TWIN LOV 1"/>
    <property type="match status" value="1"/>
</dbReference>
<dbReference type="GO" id="GO:0005634">
    <property type="term" value="C:nucleus"/>
    <property type="evidence" value="ECO:0007669"/>
    <property type="project" value="TreeGrafter"/>
</dbReference>
<proteinExistence type="predicted"/>
<feature type="region of interest" description="Disordered" evidence="4">
    <location>
        <begin position="771"/>
        <end position="806"/>
    </location>
</feature>
<evidence type="ECO:0000256" key="2">
    <source>
        <dbReference type="ARBA" id="ARBA00022643"/>
    </source>
</evidence>
<dbReference type="InterPro" id="IPR000700">
    <property type="entry name" value="PAS-assoc_C"/>
</dbReference>
<keyword evidence="1" id="KW-0285">Flavoprotein</keyword>
<evidence type="ECO:0000256" key="4">
    <source>
        <dbReference type="SAM" id="MobiDB-lite"/>
    </source>
</evidence>
<evidence type="ECO:0000259" key="5">
    <source>
        <dbReference type="PROSITE" id="PS50113"/>
    </source>
</evidence>
<feature type="compositionally biased region" description="Basic and acidic residues" evidence="4">
    <location>
        <begin position="1"/>
        <end position="17"/>
    </location>
</feature>
<keyword evidence="2" id="KW-0288">FMN</keyword>
<evidence type="ECO:0000313" key="6">
    <source>
        <dbReference type="EMBL" id="KAF2756535.1"/>
    </source>
</evidence>
<evidence type="ECO:0000256" key="1">
    <source>
        <dbReference type="ARBA" id="ARBA00022630"/>
    </source>
</evidence>
<reference evidence="6" key="1">
    <citation type="journal article" date="2020" name="Stud. Mycol.">
        <title>101 Dothideomycetes genomes: a test case for predicting lifestyles and emergence of pathogens.</title>
        <authorList>
            <person name="Haridas S."/>
            <person name="Albert R."/>
            <person name="Binder M."/>
            <person name="Bloem J."/>
            <person name="Labutti K."/>
            <person name="Salamov A."/>
            <person name="Andreopoulos B."/>
            <person name="Baker S."/>
            <person name="Barry K."/>
            <person name="Bills G."/>
            <person name="Bluhm B."/>
            <person name="Cannon C."/>
            <person name="Castanera R."/>
            <person name="Culley D."/>
            <person name="Daum C."/>
            <person name="Ezra D."/>
            <person name="Gonzalez J."/>
            <person name="Henrissat B."/>
            <person name="Kuo A."/>
            <person name="Liang C."/>
            <person name="Lipzen A."/>
            <person name="Lutzoni F."/>
            <person name="Magnuson J."/>
            <person name="Mondo S."/>
            <person name="Nolan M."/>
            <person name="Ohm R."/>
            <person name="Pangilinan J."/>
            <person name="Park H.-J."/>
            <person name="Ramirez L."/>
            <person name="Alfaro M."/>
            <person name="Sun H."/>
            <person name="Tritt A."/>
            <person name="Yoshinaga Y."/>
            <person name="Zwiers L.-H."/>
            <person name="Turgeon B."/>
            <person name="Goodwin S."/>
            <person name="Spatafora J."/>
            <person name="Crous P."/>
            <person name="Grigoriev I."/>
        </authorList>
    </citation>
    <scope>NUCLEOTIDE SEQUENCE</scope>
    <source>
        <strain evidence="6">CBS 121739</strain>
    </source>
</reference>
<feature type="compositionally biased region" description="Basic and acidic residues" evidence="4">
    <location>
        <begin position="780"/>
        <end position="790"/>
    </location>
</feature>
<name>A0A6A6W1V8_9PEZI</name>
<gene>
    <name evidence="6" type="ORF">EJ05DRAFT_67178</name>
</gene>
<dbReference type="Gene3D" id="3.30.450.20">
    <property type="entry name" value="PAS domain"/>
    <property type="match status" value="1"/>
</dbReference>
<keyword evidence="7" id="KW-1185">Reference proteome</keyword>
<dbReference type="InterPro" id="IPR000014">
    <property type="entry name" value="PAS"/>
</dbReference>
<feature type="region of interest" description="Disordered" evidence="4">
    <location>
        <begin position="603"/>
        <end position="755"/>
    </location>
</feature>
<sequence>MLPTMVERKSPIGRGRDVNTSGVDLSPRGIHIPSRTSSRPYRPHRRIASPSRQRRDLSPSVGGSTEDRAVASSAASMASYDSPPSSVEPGALYDRGPSEAHEKLHPLTEDNPDSFDLLSPDANLRSSKSYSLEERSELMFSRKHLQAIFQDPHQLHRFTAFLTSSRPKSIPLLIYYLDALKALRAINYANAVAEALDPIENLAFTEHAARPTMNGVLEEKASAAFDVLVCEDLPAFITHVYIKIASRAITQRVTGNLPKGSQEAEGLAEVFCFTDVSRPDNPIIFASEEFHRTTQYGVNYAIGRNCRFLQGPCTNRDSIRRVRTAVETGQEISEVFLNYRRDGSPFMNMLMMAPLYDSRGTLRYFIGAQIDISGLVKECVDLEALQKIVATKDKDAPPQDPEPTKDEFQELAEMLNYAELDCVRKHGGRMHRDDEYESENETRHRIGRDRRPRMHLRDSADSADERTKAESIPKTINGRLQGVYQHYLLLRPAPSLRILFTSPSLRIPGILQSPFVDRIGGSARVRAGLTAALSEGQGVTAKVKWLTNPRNSDEEGRTRWIHATPLLDANGKVGVWMVLLVDEATEQYVQRRKFRVAPPVEQFSSQSYHHEDVETTARPSTRNVPETDSIVMRSVPTSGRHSTDDEGPHGKFLEDDEYDSAPGPQVRNVARKQPRVIMNSISGGPGPGSYQQRQQQHHYQNGLNSHPTPSRPSSRNSRQDRSRANSSLPPPSPAVNHVRISSPAITPPQSPKDKRNFIKLGMSQAANMIGRRSNGQANGHDARDSHDSHDVSGNAIGNGSVDSVAL</sequence>
<dbReference type="OrthoDB" id="447251at2759"/>
<feature type="compositionally biased region" description="Low complexity" evidence="4">
    <location>
        <begin position="70"/>
        <end position="87"/>
    </location>
</feature>
<keyword evidence="3" id="KW-0157">Chromophore</keyword>
<dbReference type="PROSITE" id="PS50113">
    <property type="entry name" value="PAC"/>
    <property type="match status" value="1"/>
</dbReference>
<feature type="compositionally biased region" description="Low complexity" evidence="4">
    <location>
        <begin position="688"/>
        <end position="716"/>
    </location>
</feature>